<feature type="compositionally biased region" description="Polar residues" evidence="3">
    <location>
        <begin position="224"/>
        <end position="236"/>
    </location>
</feature>
<comment type="subcellular location">
    <subcellularLocation>
        <location evidence="1">Nucleus</location>
    </subcellularLocation>
</comment>
<dbReference type="AlphaFoldDB" id="A0A8J2HRU4"/>
<keyword evidence="2" id="KW-0539">Nucleus</keyword>
<evidence type="ECO:0000313" key="5">
    <source>
        <dbReference type="EMBL" id="CAG5137200.1"/>
    </source>
</evidence>
<feature type="compositionally biased region" description="Basic and acidic residues" evidence="3">
    <location>
        <begin position="147"/>
        <end position="157"/>
    </location>
</feature>
<dbReference type="PROSITE" id="PS50048">
    <property type="entry name" value="ZN2_CY6_FUNGAL_2"/>
    <property type="match status" value="1"/>
</dbReference>
<dbReference type="SUPFAM" id="SSF57701">
    <property type="entry name" value="Zn2/Cys6 DNA-binding domain"/>
    <property type="match status" value="1"/>
</dbReference>
<gene>
    <name evidence="5" type="ORF">ALTATR162_LOCUS51</name>
</gene>
<evidence type="ECO:0000256" key="3">
    <source>
        <dbReference type="SAM" id="MobiDB-lite"/>
    </source>
</evidence>
<feature type="region of interest" description="Disordered" evidence="3">
    <location>
        <begin position="147"/>
        <end position="236"/>
    </location>
</feature>
<dbReference type="GO" id="GO:0000981">
    <property type="term" value="F:DNA-binding transcription factor activity, RNA polymerase II-specific"/>
    <property type="evidence" value="ECO:0007669"/>
    <property type="project" value="InterPro"/>
</dbReference>
<dbReference type="Pfam" id="PF00172">
    <property type="entry name" value="Zn_clus"/>
    <property type="match status" value="1"/>
</dbReference>
<name>A0A8J2HRU4_9PLEO</name>
<keyword evidence="6" id="KW-1185">Reference proteome</keyword>
<dbReference type="InterPro" id="IPR036864">
    <property type="entry name" value="Zn2-C6_fun-type_DNA-bd_sf"/>
</dbReference>
<dbReference type="SMART" id="SM00066">
    <property type="entry name" value="GAL4"/>
    <property type="match status" value="1"/>
</dbReference>
<dbReference type="GO" id="GO:0008270">
    <property type="term" value="F:zinc ion binding"/>
    <property type="evidence" value="ECO:0007669"/>
    <property type="project" value="InterPro"/>
</dbReference>
<dbReference type="InterPro" id="IPR001138">
    <property type="entry name" value="Zn2Cys6_DnaBD"/>
</dbReference>
<dbReference type="PANTHER" id="PTHR37534:SF25">
    <property type="entry name" value="ZN(II)2CYS6 TRANSCRIPTION FACTOR (EUROFUNG)"/>
    <property type="match status" value="1"/>
</dbReference>
<dbReference type="GO" id="GO:0045944">
    <property type="term" value="P:positive regulation of transcription by RNA polymerase II"/>
    <property type="evidence" value="ECO:0007669"/>
    <property type="project" value="TreeGrafter"/>
</dbReference>
<reference evidence="5" key="1">
    <citation type="submission" date="2021-05" db="EMBL/GenBank/DDBJ databases">
        <authorList>
            <person name="Stam R."/>
        </authorList>
    </citation>
    <scope>NUCLEOTIDE SEQUENCE</scope>
    <source>
        <strain evidence="5">CS162</strain>
    </source>
</reference>
<comment type="caution">
    <text evidence="5">The sequence shown here is derived from an EMBL/GenBank/DDBJ whole genome shotgun (WGS) entry which is preliminary data.</text>
</comment>
<feature type="domain" description="Zn(2)-C6 fungal-type" evidence="4">
    <location>
        <begin position="115"/>
        <end position="145"/>
    </location>
</feature>
<proteinExistence type="predicted"/>
<dbReference type="GO" id="GO:0000976">
    <property type="term" value="F:transcription cis-regulatory region binding"/>
    <property type="evidence" value="ECO:0007669"/>
    <property type="project" value="TreeGrafter"/>
</dbReference>
<dbReference type="CDD" id="cd00067">
    <property type="entry name" value="GAL4"/>
    <property type="match status" value="1"/>
</dbReference>
<dbReference type="GeneID" id="67016840"/>
<sequence length="690" mass="77947">MRQGIFLAKSIPRRGFMSATFTEKSIKLDLAGECELFTISKTTSPCQIDQSCRCDEVVAKRFEVDRQRRCNLRARDISNNAVNGTRQRLPYLDAHSNSNIYFEFLHMGKFRSRSGCLTCRARRVKCDETRPVCKACGKKNRPCQWEKPHTNFKDYRPDGPSSSRSAAGGTDDETETKEDTTNVDVDGVDRRDEAVRANSFTMESFTRNTSPRKRKKGRTDGISEGQSTSVSSPLAQLSPGSLYFVPRFKRTTGGMSVASLLQSHNPEGIPEVPLPVHTRRVMQQASSHSHNRRDIPKGTRNYLPQPVPLTHEEALLVHHYTEHLGRWLDCTDATRPFTLWVPEKIKQCSVLCYAIMSFAARHCGKDTTADAAYQRCIALLIERLNEDAASHDETLLCAIVILRFYEQLTVSSSTGSDHEQDLAGCSVIIRSSQGNHYVDPSAPTLREAVFWVYVRQCLYDATINQQPPDIDFSLQLHPTPVSMRDAHPLARLRLETAWANQMTWNVACVANFCFDGKEPQHEKAHKMRRWQELWDLVQTWMHDRPDTFNAVFECPAGDQGSFPEVLFTADWHTVSFGFYQFACIMLLCYKPGPKFAIRNVGSISDTGHQILSHARAICGASNSSPETVPLAITVCHSVFIWGPLVCNPRERDQVVQILSNFEKHHAWPTTWIIDALKAEWGTPTSSIFPT</sequence>
<dbReference type="InterPro" id="IPR021858">
    <property type="entry name" value="Fun_TF"/>
</dbReference>
<dbReference type="Gene3D" id="4.10.240.10">
    <property type="entry name" value="Zn(2)-C6 fungal-type DNA-binding domain"/>
    <property type="match status" value="1"/>
</dbReference>
<dbReference type="GO" id="GO:0005634">
    <property type="term" value="C:nucleus"/>
    <property type="evidence" value="ECO:0007669"/>
    <property type="project" value="UniProtKB-SubCell"/>
</dbReference>
<dbReference type="OrthoDB" id="407832at2759"/>
<dbReference type="PANTHER" id="PTHR37534">
    <property type="entry name" value="TRANSCRIPTIONAL ACTIVATOR PROTEIN UGA3"/>
    <property type="match status" value="1"/>
</dbReference>
<feature type="compositionally biased region" description="Polar residues" evidence="3">
    <location>
        <begin position="198"/>
        <end position="209"/>
    </location>
</feature>
<dbReference type="Pfam" id="PF11951">
    <property type="entry name" value="Fungal_trans_2"/>
    <property type="match status" value="1"/>
</dbReference>
<evidence type="ECO:0000256" key="2">
    <source>
        <dbReference type="ARBA" id="ARBA00023242"/>
    </source>
</evidence>
<organism evidence="5 6">
    <name type="scientific">Alternaria atra</name>
    <dbReference type="NCBI Taxonomy" id="119953"/>
    <lineage>
        <taxon>Eukaryota</taxon>
        <taxon>Fungi</taxon>
        <taxon>Dikarya</taxon>
        <taxon>Ascomycota</taxon>
        <taxon>Pezizomycotina</taxon>
        <taxon>Dothideomycetes</taxon>
        <taxon>Pleosporomycetidae</taxon>
        <taxon>Pleosporales</taxon>
        <taxon>Pleosporineae</taxon>
        <taxon>Pleosporaceae</taxon>
        <taxon>Alternaria</taxon>
        <taxon>Alternaria sect. Ulocladioides</taxon>
    </lineage>
</organism>
<evidence type="ECO:0000259" key="4">
    <source>
        <dbReference type="PROSITE" id="PS50048"/>
    </source>
</evidence>
<protein>
    <recommendedName>
        <fullName evidence="4">Zn(2)-C6 fungal-type domain-containing protein</fullName>
    </recommendedName>
</protein>
<dbReference type="Proteomes" id="UP000676310">
    <property type="component" value="Unassembled WGS sequence"/>
</dbReference>
<accession>A0A8J2HRU4</accession>
<evidence type="ECO:0000256" key="1">
    <source>
        <dbReference type="ARBA" id="ARBA00004123"/>
    </source>
</evidence>
<dbReference type="PROSITE" id="PS00463">
    <property type="entry name" value="ZN2_CY6_FUNGAL_1"/>
    <property type="match status" value="1"/>
</dbReference>
<dbReference type="RefSeq" id="XP_043163579.1">
    <property type="nucleotide sequence ID" value="XM_043307644.1"/>
</dbReference>
<dbReference type="EMBL" id="CAJRGZ010000007">
    <property type="protein sequence ID" value="CAG5137200.1"/>
    <property type="molecule type" value="Genomic_DNA"/>
</dbReference>
<evidence type="ECO:0000313" key="6">
    <source>
        <dbReference type="Proteomes" id="UP000676310"/>
    </source>
</evidence>